<evidence type="ECO:0000256" key="4">
    <source>
        <dbReference type="ARBA" id="ARBA00023163"/>
    </source>
</evidence>
<sequence length="180" mass="21272">MDYLSPENDLELFQKLQEDDTKALSLLIDRYWPELCATACKVLPRDEGEDLAQQVFINIWENRHKLTLSHVKGFLHQDLKYRILNTLRKRKVQQEHLALMENLQFVNKTELIISEKELQSEINGIMERLPKRTREIFMLSRFEQLSNKEIAAKLNLSIRTVEKQISNAITSFKKLKENNC</sequence>
<dbReference type="Proteomes" id="UP001597361">
    <property type="component" value="Unassembled WGS sequence"/>
</dbReference>
<evidence type="ECO:0000256" key="1">
    <source>
        <dbReference type="ARBA" id="ARBA00010641"/>
    </source>
</evidence>
<dbReference type="Pfam" id="PF08281">
    <property type="entry name" value="Sigma70_r4_2"/>
    <property type="match status" value="1"/>
</dbReference>
<organism evidence="7 8">
    <name type="scientific">Belliella marina</name>
    <dbReference type="NCBI Taxonomy" id="1644146"/>
    <lineage>
        <taxon>Bacteria</taxon>
        <taxon>Pseudomonadati</taxon>
        <taxon>Bacteroidota</taxon>
        <taxon>Cytophagia</taxon>
        <taxon>Cytophagales</taxon>
        <taxon>Cyclobacteriaceae</taxon>
        <taxon>Belliella</taxon>
    </lineage>
</organism>
<dbReference type="InterPro" id="IPR013325">
    <property type="entry name" value="RNA_pol_sigma_r2"/>
</dbReference>
<feature type="domain" description="RNA polymerase sigma-70 region 2" evidence="5">
    <location>
        <begin position="27"/>
        <end position="91"/>
    </location>
</feature>
<dbReference type="InterPro" id="IPR039425">
    <property type="entry name" value="RNA_pol_sigma-70-like"/>
</dbReference>
<evidence type="ECO:0000259" key="6">
    <source>
        <dbReference type="Pfam" id="PF08281"/>
    </source>
</evidence>
<keyword evidence="2" id="KW-0805">Transcription regulation</keyword>
<keyword evidence="8" id="KW-1185">Reference proteome</keyword>
<keyword evidence="4" id="KW-0804">Transcription</keyword>
<accession>A0ABW4VM78</accession>
<name>A0ABW4VM78_9BACT</name>
<dbReference type="SUPFAM" id="SSF88946">
    <property type="entry name" value="Sigma2 domain of RNA polymerase sigma factors"/>
    <property type="match status" value="1"/>
</dbReference>
<protein>
    <submittedName>
        <fullName evidence="7">RNA polymerase sigma factor</fullName>
    </submittedName>
</protein>
<dbReference type="Gene3D" id="1.10.1740.10">
    <property type="match status" value="1"/>
</dbReference>
<comment type="similarity">
    <text evidence="1">Belongs to the sigma-70 factor family. ECF subfamily.</text>
</comment>
<dbReference type="NCBIfam" id="TIGR02937">
    <property type="entry name" value="sigma70-ECF"/>
    <property type="match status" value="1"/>
</dbReference>
<dbReference type="PANTHER" id="PTHR43133:SF46">
    <property type="entry name" value="RNA POLYMERASE SIGMA-70 FACTOR ECF SUBFAMILY"/>
    <property type="match status" value="1"/>
</dbReference>
<gene>
    <name evidence="7" type="ORF">ACFSKL_11890</name>
</gene>
<evidence type="ECO:0000313" key="7">
    <source>
        <dbReference type="EMBL" id="MFD2035497.1"/>
    </source>
</evidence>
<evidence type="ECO:0000313" key="8">
    <source>
        <dbReference type="Proteomes" id="UP001597361"/>
    </source>
</evidence>
<evidence type="ECO:0000256" key="3">
    <source>
        <dbReference type="ARBA" id="ARBA00023082"/>
    </source>
</evidence>
<dbReference type="InterPro" id="IPR014284">
    <property type="entry name" value="RNA_pol_sigma-70_dom"/>
</dbReference>
<dbReference type="Pfam" id="PF04542">
    <property type="entry name" value="Sigma70_r2"/>
    <property type="match status" value="1"/>
</dbReference>
<dbReference type="InterPro" id="IPR007627">
    <property type="entry name" value="RNA_pol_sigma70_r2"/>
</dbReference>
<dbReference type="InterPro" id="IPR013324">
    <property type="entry name" value="RNA_pol_sigma_r3/r4-like"/>
</dbReference>
<dbReference type="Gene3D" id="1.10.10.10">
    <property type="entry name" value="Winged helix-like DNA-binding domain superfamily/Winged helix DNA-binding domain"/>
    <property type="match status" value="1"/>
</dbReference>
<reference evidence="8" key="1">
    <citation type="journal article" date="2019" name="Int. J. Syst. Evol. Microbiol.">
        <title>The Global Catalogue of Microorganisms (GCM) 10K type strain sequencing project: providing services to taxonomists for standard genome sequencing and annotation.</title>
        <authorList>
            <consortium name="The Broad Institute Genomics Platform"/>
            <consortium name="The Broad Institute Genome Sequencing Center for Infectious Disease"/>
            <person name="Wu L."/>
            <person name="Ma J."/>
        </authorList>
    </citation>
    <scope>NUCLEOTIDE SEQUENCE [LARGE SCALE GENOMIC DNA]</scope>
    <source>
        <strain evidence="8">CGMCC 1.15180</strain>
    </source>
</reference>
<dbReference type="InterPro" id="IPR013249">
    <property type="entry name" value="RNA_pol_sigma70_r4_t2"/>
</dbReference>
<proteinExistence type="inferred from homology"/>
<dbReference type="PANTHER" id="PTHR43133">
    <property type="entry name" value="RNA POLYMERASE ECF-TYPE SIGMA FACTO"/>
    <property type="match status" value="1"/>
</dbReference>
<dbReference type="EMBL" id="JBHUHR010000033">
    <property type="protein sequence ID" value="MFD2035497.1"/>
    <property type="molecule type" value="Genomic_DNA"/>
</dbReference>
<evidence type="ECO:0000256" key="2">
    <source>
        <dbReference type="ARBA" id="ARBA00023015"/>
    </source>
</evidence>
<feature type="domain" description="RNA polymerase sigma factor 70 region 4 type 2" evidence="6">
    <location>
        <begin position="125"/>
        <end position="168"/>
    </location>
</feature>
<comment type="caution">
    <text evidence="7">The sequence shown here is derived from an EMBL/GenBank/DDBJ whole genome shotgun (WGS) entry which is preliminary data.</text>
</comment>
<dbReference type="RefSeq" id="WP_376886462.1">
    <property type="nucleotide sequence ID" value="NZ_JBHUHR010000033.1"/>
</dbReference>
<evidence type="ECO:0000259" key="5">
    <source>
        <dbReference type="Pfam" id="PF04542"/>
    </source>
</evidence>
<keyword evidence="3" id="KW-0731">Sigma factor</keyword>
<dbReference type="SUPFAM" id="SSF88659">
    <property type="entry name" value="Sigma3 and sigma4 domains of RNA polymerase sigma factors"/>
    <property type="match status" value="1"/>
</dbReference>
<dbReference type="InterPro" id="IPR036388">
    <property type="entry name" value="WH-like_DNA-bd_sf"/>
</dbReference>